<dbReference type="InterPro" id="IPR050729">
    <property type="entry name" value="Rho-GAP"/>
</dbReference>
<dbReference type="eggNOG" id="KOG1450">
    <property type="taxonomic scope" value="Eukaryota"/>
</dbReference>
<dbReference type="GO" id="GO:0005938">
    <property type="term" value="C:cell cortex"/>
    <property type="evidence" value="ECO:0007669"/>
    <property type="project" value="UniProtKB-ARBA"/>
</dbReference>
<dbReference type="PROSITE" id="PS51741">
    <property type="entry name" value="F_BAR"/>
    <property type="match status" value="1"/>
</dbReference>
<evidence type="ECO:0000313" key="6">
    <source>
        <dbReference type="EMBL" id="CCE66103.1"/>
    </source>
</evidence>
<evidence type="ECO:0008006" key="8">
    <source>
        <dbReference type="Google" id="ProtNLM"/>
    </source>
</evidence>
<keyword evidence="2" id="KW-0175">Coiled coil</keyword>
<evidence type="ECO:0000313" key="7">
    <source>
        <dbReference type="Proteomes" id="UP000005666"/>
    </source>
</evidence>
<dbReference type="InterPro" id="IPR008936">
    <property type="entry name" value="Rho_GTPase_activation_prot"/>
</dbReference>
<evidence type="ECO:0000259" key="4">
    <source>
        <dbReference type="PROSITE" id="PS50238"/>
    </source>
</evidence>
<feature type="region of interest" description="Disordered" evidence="3">
    <location>
        <begin position="349"/>
        <end position="372"/>
    </location>
</feature>
<dbReference type="OrthoDB" id="437889at2759"/>
<dbReference type="GO" id="GO:0005096">
    <property type="term" value="F:GTPase activator activity"/>
    <property type="evidence" value="ECO:0007669"/>
    <property type="project" value="UniProtKB-KW"/>
</dbReference>
<evidence type="ECO:0000256" key="2">
    <source>
        <dbReference type="PROSITE-ProRule" id="PRU01077"/>
    </source>
</evidence>
<keyword evidence="7" id="KW-1185">Reference proteome</keyword>
<name>G8C1S5_TETPH</name>
<dbReference type="SUPFAM" id="SSF48350">
    <property type="entry name" value="GTPase activation domain, GAP"/>
    <property type="match status" value="1"/>
</dbReference>
<protein>
    <recommendedName>
        <fullName evidence="8">Rho-GAP domain-containing protein</fullName>
    </recommendedName>
</protein>
<feature type="region of interest" description="Disordered" evidence="3">
    <location>
        <begin position="521"/>
        <end position="607"/>
    </location>
</feature>
<gene>
    <name evidence="6" type="primary">TPHA0O01350</name>
    <name evidence="6" type="ordered locus">TPHA_0O01350</name>
</gene>
<feature type="compositionally biased region" description="Polar residues" evidence="3">
    <location>
        <begin position="586"/>
        <end position="596"/>
    </location>
</feature>
<dbReference type="PANTHER" id="PTHR23176:SF128">
    <property type="entry name" value="RHO GTPASE-ACTIVATING PROTEIN RGD1"/>
    <property type="match status" value="1"/>
</dbReference>
<dbReference type="HOGENOM" id="CLU_010730_2_0_1"/>
<organism evidence="6 7">
    <name type="scientific">Tetrapisispora phaffii (strain ATCC 24235 / CBS 4417 / NBRC 1672 / NRRL Y-8282 / UCD 70-5)</name>
    <name type="common">Yeast</name>
    <name type="synonym">Fabospora phaffii</name>
    <dbReference type="NCBI Taxonomy" id="1071381"/>
    <lineage>
        <taxon>Eukaryota</taxon>
        <taxon>Fungi</taxon>
        <taxon>Dikarya</taxon>
        <taxon>Ascomycota</taxon>
        <taxon>Saccharomycotina</taxon>
        <taxon>Saccharomycetes</taxon>
        <taxon>Saccharomycetales</taxon>
        <taxon>Saccharomycetaceae</taxon>
        <taxon>Tetrapisispora</taxon>
    </lineage>
</organism>
<feature type="domain" description="F-BAR" evidence="5">
    <location>
        <begin position="26"/>
        <end position="304"/>
    </location>
</feature>
<dbReference type="Gene3D" id="1.10.555.10">
    <property type="entry name" value="Rho GTPase activation protein"/>
    <property type="match status" value="1"/>
</dbReference>
<dbReference type="Gene3D" id="1.20.1270.60">
    <property type="entry name" value="Arfaptin homology (AH) domain/BAR domain"/>
    <property type="match status" value="1"/>
</dbReference>
<dbReference type="Pfam" id="PF00620">
    <property type="entry name" value="RhoGAP"/>
    <property type="match status" value="1"/>
</dbReference>
<evidence type="ECO:0000256" key="3">
    <source>
        <dbReference type="SAM" id="MobiDB-lite"/>
    </source>
</evidence>
<dbReference type="SMART" id="SM00324">
    <property type="entry name" value="RhoGAP"/>
    <property type="match status" value="1"/>
</dbReference>
<dbReference type="InterPro" id="IPR031160">
    <property type="entry name" value="F_BAR_dom"/>
</dbReference>
<dbReference type="SUPFAM" id="SSF103657">
    <property type="entry name" value="BAR/IMD domain-like"/>
    <property type="match status" value="1"/>
</dbReference>
<feature type="compositionally biased region" description="Basic and acidic residues" evidence="3">
    <location>
        <begin position="524"/>
        <end position="570"/>
    </location>
</feature>
<feature type="compositionally biased region" description="Low complexity" evidence="3">
    <location>
        <begin position="357"/>
        <end position="368"/>
    </location>
</feature>
<dbReference type="GO" id="GO:0007165">
    <property type="term" value="P:signal transduction"/>
    <property type="evidence" value="ECO:0007669"/>
    <property type="project" value="InterPro"/>
</dbReference>
<feature type="compositionally biased region" description="Polar residues" evidence="3">
    <location>
        <begin position="457"/>
        <end position="469"/>
    </location>
</feature>
<dbReference type="PROSITE" id="PS50238">
    <property type="entry name" value="RHOGAP"/>
    <property type="match status" value="1"/>
</dbReference>
<keyword evidence="1" id="KW-0343">GTPase activation</keyword>
<evidence type="ECO:0000256" key="1">
    <source>
        <dbReference type="ARBA" id="ARBA00022468"/>
    </source>
</evidence>
<dbReference type="PANTHER" id="PTHR23176">
    <property type="entry name" value="RHO/RAC/CDC GTPASE-ACTIVATING PROTEIN"/>
    <property type="match status" value="1"/>
</dbReference>
<feature type="domain" description="Rho-GAP" evidence="4">
    <location>
        <begin position="656"/>
        <end position="847"/>
    </location>
</feature>
<dbReference type="InterPro" id="IPR027267">
    <property type="entry name" value="AH/BAR_dom_sf"/>
</dbReference>
<dbReference type="RefSeq" id="XP_003688537.1">
    <property type="nucleotide sequence ID" value="XM_003688489.1"/>
</dbReference>
<accession>G8C1S5</accession>
<sequence length="850" mass="96131">MADLLDTKTNKIASLDFNDDEMFQDNQLKIFLNSDVSVNVLLSFFKNSIINCEFLIKCIRRKINAEKSYLNDLVKEYKHIQSDCNGISTSTNGKSKLTNSILEFFKFDNYIIRVRENYINELNNVFVELSNLLSVMMKYRKFFKDKIKVLEKNINEAVTVSEKSKRTYVSLCLDYERFKISKSNGHLDNDPLKMKLSIRGSKTPKEHEAELLKKIENADNDYKEKVKYSTNLRSNLIEIERPDIVNNLISIILEFENVMTATLTKMALLNEKLIVNMGLIISPIDNKKFMSLKTCSENIKPKTNLVNFLYKIIESKIYSNNYVNNDLVPLIYSKHPIMQSYEKKLKKSVSNAKLNPANSRSRSNSASSVKHNNSASLSFVVDPSRNSIPKGLISTHNESPFALSTQPSMMSLNSNSIFETPAKVPSVPVDVSVPLPKSKNLHKISAKQLPKTPNEVVASNTSNNNSQDFPTLDPGKSRNTTAVRIPSLKTIDSDNVSIYSRVRPSPSIKVATNTNKTDNIIYDNEAKNDTASENTDHNEGINDKESTSDDNKVSDADMEVSPEKSDKSEEANEPENDLPSNKETESLNTDKISSPAHTEKFQEESNVLEETTKNNGDQLIDKEDTVSGISSIADTTGNIYNSYKDANSNTLPIFGTSLSDLFNLEQGTVPTIVRQCIHVIEKYGLELEGIYRDFRETDNLELLMAEINTSPDKITSLIPPPNHTDTDIYLIATLLKTFFAKLSEPLITPDAIEGLNVCLSIDNKKTQIDYMHGIIYNFDDAQYWTLRSLLFHLKNVVKNENKNNMNLKAISIIWGPLILPKNETDINDFDYHYKLIKILFDTADQAFETN</sequence>
<dbReference type="GO" id="GO:0007010">
    <property type="term" value="P:cytoskeleton organization"/>
    <property type="evidence" value="ECO:0007669"/>
    <property type="project" value="UniProtKB-ARBA"/>
</dbReference>
<dbReference type="GeneID" id="11530670"/>
<dbReference type="STRING" id="1071381.G8C1S5"/>
<reference evidence="6 7" key="1">
    <citation type="journal article" date="2011" name="Proc. Natl. Acad. Sci. U.S.A.">
        <title>Evolutionary erosion of yeast sex chromosomes by mating-type switching accidents.</title>
        <authorList>
            <person name="Gordon J.L."/>
            <person name="Armisen D."/>
            <person name="Proux-Wera E."/>
            <person name="Oheigeartaigh S.S."/>
            <person name="Byrne K.P."/>
            <person name="Wolfe K.H."/>
        </authorList>
    </citation>
    <scope>NUCLEOTIDE SEQUENCE [LARGE SCALE GENOMIC DNA]</scope>
    <source>
        <strain evidence="7">ATCC 24235 / CBS 4417 / NBRC 1672 / NRRL Y-8282 / UCD 70-5</strain>
    </source>
</reference>
<dbReference type="InterPro" id="IPR000198">
    <property type="entry name" value="RhoGAP_dom"/>
</dbReference>
<feature type="region of interest" description="Disordered" evidence="3">
    <location>
        <begin position="449"/>
        <end position="484"/>
    </location>
</feature>
<dbReference type="GO" id="GO:0005933">
    <property type="term" value="C:cellular bud"/>
    <property type="evidence" value="ECO:0007669"/>
    <property type="project" value="UniProtKB-ARBA"/>
</dbReference>
<dbReference type="Proteomes" id="UP000005666">
    <property type="component" value="Chromosome 15"/>
</dbReference>
<dbReference type="KEGG" id="tpf:TPHA_0O01350"/>
<proteinExistence type="predicted"/>
<dbReference type="EMBL" id="HE612870">
    <property type="protein sequence ID" value="CCE66103.1"/>
    <property type="molecule type" value="Genomic_DNA"/>
</dbReference>
<dbReference type="AlphaFoldDB" id="G8C1S5"/>
<evidence type="ECO:0000259" key="5">
    <source>
        <dbReference type="PROSITE" id="PS51741"/>
    </source>
</evidence>